<evidence type="ECO:0000313" key="3">
    <source>
        <dbReference type="Proteomes" id="UP000427906"/>
    </source>
</evidence>
<evidence type="ECO:0000256" key="1">
    <source>
        <dbReference type="SAM" id="MobiDB-lite"/>
    </source>
</evidence>
<feature type="region of interest" description="Disordered" evidence="1">
    <location>
        <begin position="30"/>
        <end position="50"/>
    </location>
</feature>
<reference evidence="2 3" key="1">
    <citation type="submission" date="2019-11" db="EMBL/GenBank/DDBJ databases">
        <title>Comparative genomics of hydrocarbon-degrading Desulfosarcina strains.</title>
        <authorList>
            <person name="Watanabe M."/>
            <person name="Kojima H."/>
            <person name="Fukui M."/>
        </authorList>
    </citation>
    <scope>NUCLEOTIDE SEQUENCE [LARGE SCALE GENOMIC DNA]</scope>
    <source>
        <strain evidence="2 3">PL12</strain>
    </source>
</reference>
<organism evidence="2 3">
    <name type="scientific">Desulfosarcina alkanivorans</name>
    <dbReference type="NCBI Taxonomy" id="571177"/>
    <lineage>
        <taxon>Bacteria</taxon>
        <taxon>Pseudomonadati</taxon>
        <taxon>Thermodesulfobacteriota</taxon>
        <taxon>Desulfobacteria</taxon>
        <taxon>Desulfobacterales</taxon>
        <taxon>Desulfosarcinaceae</taxon>
        <taxon>Desulfosarcina</taxon>
    </lineage>
</organism>
<dbReference type="EMBL" id="AP021874">
    <property type="protein sequence ID" value="BBO67722.1"/>
    <property type="molecule type" value="Genomic_DNA"/>
</dbReference>
<dbReference type="AlphaFoldDB" id="A0A5K7YDY8"/>
<gene>
    <name evidence="2" type="ORF">DSCA_16520</name>
</gene>
<name>A0A5K7YDY8_9BACT</name>
<sequence length="50" mass="4936">MFAGGRAAETDGFGWGRFYGAAADSGLAVKPQGSVVRPGGSPSAAGISRH</sequence>
<dbReference type="Proteomes" id="UP000427906">
    <property type="component" value="Chromosome"/>
</dbReference>
<evidence type="ECO:0000313" key="2">
    <source>
        <dbReference type="EMBL" id="BBO67722.1"/>
    </source>
</evidence>
<keyword evidence="3" id="KW-1185">Reference proteome</keyword>
<protein>
    <submittedName>
        <fullName evidence="2">Uncharacterized protein</fullName>
    </submittedName>
</protein>
<proteinExistence type="predicted"/>
<accession>A0A5K7YDY8</accession>
<dbReference type="KEGG" id="dalk:DSCA_16520"/>